<gene>
    <name evidence="2" type="ORF">PHLCEN_2v10127</name>
</gene>
<dbReference type="Proteomes" id="UP000186601">
    <property type="component" value="Unassembled WGS sequence"/>
</dbReference>
<reference evidence="2 3" key="1">
    <citation type="submission" date="2018-02" db="EMBL/GenBank/DDBJ databases">
        <title>Genome sequence of the basidiomycete white-rot fungus Phlebia centrifuga.</title>
        <authorList>
            <person name="Granchi Z."/>
            <person name="Peng M."/>
            <person name="de Vries R.P."/>
            <person name="Hilden K."/>
            <person name="Makela M.R."/>
            <person name="Grigoriev I."/>
            <person name="Riley R."/>
        </authorList>
    </citation>
    <scope>NUCLEOTIDE SEQUENCE [LARGE SCALE GENOMIC DNA]</scope>
    <source>
        <strain evidence="2 3">FBCC195</strain>
    </source>
</reference>
<dbReference type="AlphaFoldDB" id="A0A2R6NP02"/>
<accession>A0A2R6NP02</accession>
<protein>
    <submittedName>
        <fullName evidence="2">Uncharacterized protein</fullName>
    </submittedName>
</protein>
<organism evidence="2 3">
    <name type="scientific">Hermanssonia centrifuga</name>
    <dbReference type="NCBI Taxonomy" id="98765"/>
    <lineage>
        <taxon>Eukaryota</taxon>
        <taxon>Fungi</taxon>
        <taxon>Dikarya</taxon>
        <taxon>Basidiomycota</taxon>
        <taxon>Agaricomycotina</taxon>
        <taxon>Agaricomycetes</taxon>
        <taxon>Polyporales</taxon>
        <taxon>Meruliaceae</taxon>
        <taxon>Hermanssonia</taxon>
    </lineage>
</organism>
<feature type="compositionally biased region" description="Polar residues" evidence="1">
    <location>
        <begin position="88"/>
        <end position="98"/>
    </location>
</feature>
<keyword evidence="3" id="KW-1185">Reference proteome</keyword>
<name>A0A2R6NP02_9APHY</name>
<comment type="caution">
    <text evidence="2">The sequence shown here is derived from an EMBL/GenBank/DDBJ whole genome shotgun (WGS) entry which is preliminary data.</text>
</comment>
<evidence type="ECO:0000313" key="3">
    <source>
        <dbReference type="Proteomes" id="UP000186601"/>
    </source>
</evidence>
<evidence type="ECO:0000256" key="1">
    <source>
        <dbReference type="SAM" id="MobiDB-lite"/>
    </source>
</evidence>
<feature type="region of interest" description="Disordered" evidence="1">
    <location>
        <begin position="75"/>
        <end position="118"/>
    </location>
</feature>
<sequence>MHTITNPTSRFVYPNSQINSMLTLFIWERTVICPFGANDEISNNNKPTQVTSADSTTASMATVYGRFSAKAVSPMSASVRGGMMNGPHDSSQNRSSQKGIDAEHNPTPGSGDLKCQLA</sequence>
<proteinExistence type="predicted"/>
<dbReference type="EMBL" id="MLYV02001019">
    <property type="protein sequence ID" value="PSR74171.1"/>
    <property type="molecule type" value="Genomic_DNA"/>
</dbReference>
<evidence type="ECO:0000313" key="2">
    <source>
        <dbReference type="EMBL" id="PSR74171.1"/>
    </source>
</evidence>